<dbReference type="SUPFAM" id="SSF81901">
    <property type="entry name" value="HCP-like"/>
    <property type="match status" value="1"/>
</dbReference>
<feature type="region of interest" description="Disordered" evidence="2">
    <location>
        <begin position="829"/>
        <end position="867"/>
    </location>
</feature>
<protein>
    <submittedName>
        <fullName evidence="4">Hemagglutinin</fullName>
    </submittedName>
</protein>
<feature type="region of interest" description="Disordered" evidence="2">
    <location>
        <begin position="912"/>
        <end position="987"/>
    </location>
</feature>
<organism evidence="4 5">
    <name type="scientific">Neorhizobium lilium</name>
    <dbReference type="NCBI Taxonomy" id="2503024"/>
    <lineage>
        <taxon>Bacteria</taxon>
        <taxon>Pseudomonadati</taxon>
        <taxon>Pseudomonadota</taxon>
        <taxon>Alphaproteobacteria</taxon>
        <taxon>Hyphomicrobiales</taxon>
        <taxon>Rhizobiaceae</taxon>
        <taxon>Rhizobium/Agrobacterium group</taxon>
        <taxon>Neorhizobium</taxon>
    </lineage>
</organism>
<dbReference type="InterPro" id="IPR052945">
    <property type="entry name" value="Mitotic_Regulator"/>
</dbReference>
<dbReference type="InterPro" id="IPR036366">
    <property type="entry name" value="PGBDSf"/>
</dbReference>
<evidence type="ECO:0000256" key="2">
    <source>
        <dbReference type="SAM" id="MobiDB-lite"/>
    </source>
</evidence>
<feature type="compositionally biased region" description="Polar residues" evidence="2">
    <location>
        <begin position="1"/>
        <end position="18"/>
    </location>
</feature>
<comment type="caution">
    <text evidence="4">The sequence shown here is derived from an EMBL/GenBank/DDBJ whole genome shotgun (WGS) entry which is preliminary data.</text>
</comment>
<evidence type="ECO:0000256" key="1">
    <source>
        <dbReference type="SAM" id="Coils"/>
    </source>
</evidence>
<evidence type="ECO:0000313" key="5">
    <source>
        <dbReference type="Proteomes" id="UP000287687"/>
    </source>
</evidence>
<dbReference type="InterPro" id="IPR002477">
    <property type="entry name" value="Peptidoglycan-bd-like"/>
</dbReference>
<feature type="compositionally biased region" description="Polar residues" evidence="2">
    <location>
        <begin position="848"/>
        <end position="862"/>
    </location>
</feature>
<dbReference type="Proteomes" id="UP000287687">
    <property type="component" value="Unassembled WGS sequence"/>
</dbReference>
<dbReference type="Pfam" id="PF08238">
    <property type="entry name" value="Sel1"/>
    <property type="match status" value="4"/>
</dbReference>
<dbReference type="InterPro" id="IPR011990">
    <property type="entry name" value="TPR-like_helical_dom_sf"/>
</dbReference>
<dbReference type="SUPFAM" id="SSF47090">
    <property type="entry name" value="PGBD-like"/>
    <property type="match status" value="1"/>
</dbReference>
<accession>A0A3S3RG66</accession>
<keyword evidence="1" id="KW-0175">Coiled coil</keyword>
<dbReference type="EMBL" id="SBIP01000003">
    <property type="protein sequence ID" value="RWX76928.1"/>
    <property type="molecule type" value="Genomic_DNA"/>
</dbReference>
<feature type="compositionally biased region" description="Basic and acidic residues" evidence="2">
    <location>
        <begin position="83"/>
        <end position="101"/>
    </location>
</feature>
<dbReference type="PANTHER" id="PTHR43628">
    <property type="entry name" value="ACTIVATOR OF C KINASE PROTEIN 1-RELATED"/>
    <property type="match status" value="1"/>
</dbReference>
<evidence type="ECO:0000313" key="4">
    <source>
        <dbReference type="EMBL" id="RWX76928.1"/>
    </source>
</evidence>
<gene>
    <name evidence="4" type="ORF">EPK99_14790</name>
</gene>
<dbReference type="OrthoDB" id="5295703at2"/>
<dbReference type="RefSeq" id="WP_128443844.1">
    <property type="nucleotide sequence ID" value="NZ_SBIP01000003.1"/>
</dbReference>
<dbReference type="Gene3D" id="1.25.40.10">
    <property type="entry name" value="Tetratricopeptide repeat domain"/>
    <property type="match status" value="1"/>
</dbReference>
<feature type="domain" description="Peptidoglycan binding-like" evidence="3">
    <location>
        <begin position="1223"/>
        <end position="1276"/>
    </location>
</feature>
<feature type="compositionally biased region" description="Low complexity" evidence="2">
    <location>
        <begin position="961"/>
        <end position="982"/>
    </location>
</feature>
<feature type="compositionally biased region" description="Basic and acidic residues" evidence="2">
    <location>
        <begin position="127"/>
        <end position="138"/>
    </location>
</feature>
<reference evidence="4 5" key="1">
    <citation type="submission" date="2019-01" db="EMBL/GenBank/DDBJ databases">
        <title>The draft genome of Rhizobium sp. 24NR.</title>
        <authorList>
            <person name="Liu L."/>
            <person name="Liang L."/>
            <person name="Shi S."/>
            <person name="Xu L."/>
            <person name="Wang X."/>
            <person name="Li L."/>
            <person name="Zhang X."/>
        </authorList>
    </citation>
    <scope>NUCLEOTIDE SEQUENCE [LARGE SCALE GENOMIC DNA]</scope>
    <source>
        <strain evidence="4 5">24NR</strain>
    </source>
</reference>
<dbReference type="InterPro" id="IPR006597">
    <property type="entry name" value="Sel1-like"/>
</dbReference>
<feature type="compositionally biased region" description="Low complexity" evidence="2">
    <location>
        <begin position="912"/>
        <end position="921"/>
    </location>
</feature>
<evidence type="ECO:0000259" key="3">
    <source>
        <dbReference type="Pfam" id="PF01471"/>
    </source>
</evidence>
<feature type="region of interest" description="Disordered" evidence="2">
    <location>
        <begin position="62"/>
        <end position="172"/>
    </location>
</feature>
<feature type="region of interest" description="Disordered" evidence="2">
    <location>
        <begin position="1"/>
        <end position="22"/>
    </location>
</feature>
<dbReference type="SMART" id="SM00671">
    <property type="entry name" value="SEL1"/>
    <property type="match status" value="4"/>
</dbReference>
<name>A0A3S3RG66_9HYPH</name>
<feature type="region of interest" description="Disordered" evidence="2">
    <location>
        <begin position="744"/>
        <end position="788"/>
    </location>
</feature>
<dbReference type="PANTHER" id="PTHR43628:SF1">
    <property type="entry name" value="CHITIN SYNTHASE REGULATORY FACTOR 2-RELATED"/>
    <property type="match status" value="1"/>
</dbReference>
<keyword evidence="5" id="KW-1185">Reference proteome</keyword>
<sequence length="1281" mass="137209">MNGSRATSKPQGGTSSIDALSRTIEGLEARIEGLMGAPGRETKPQGDETLDRRDGWLAARTQAQAKPVNRAASTTLGNPLAAIRERQRMLDTGRTERETRADVPQPRVSEARYEPTASHPVGSQPNDVRRPDPRREPPRPVSQPQAPYATVSRPARPAPRAPIPTSAPASDASMREIADALVNLRQQLKQDISEGVAREMSSLRAEIRSIKSIAEEQHLADDLRGDLSRLADSINQLGQRSAPEALELRQEFEELREAMGGLAREDSIRRMEDHWRDVEGRIQEGDSVALRDELVSLAYRIEDIKGQLGAMADNPVIHALEQKLITVASAMEQLGSRMQPNDQTAAEQFALLDERLDEISRAIAAGSRATAAATIDQSMMQRLEGRIGSIAEQIDHISHAAAAPSQTDMLSQRIEALAGRMEELAEEQAAMRLEERLDQLSALLQQTQRHSQPDLGGYLADISHKIDGLQQGSVSDVLAERLDYLATRIDELEFQPRQQQATDDATFGRIEDRLSDIAARLDEAAAAPRSDDEALRSLEDQIAHLSSLISYPAQATIGMSPELDTRLVAIENYMATSDEYIIEAARQAAEAVVEAYSHNIGNGASIAPAEMAALAGLADDLRHLEDLTRSSEERTHHTFEALHTTLVQIADRLDSMDHRFGAAPAPAMPAAAPLFVNEGSDSLRQEISEPETSTRAKLQSSAAYAVNDETLAFAESDMVAAPAKEETKAPKTSLLQELSRRFRPGARDQAAQNASRVLVDPAPSLDPSEALPLGRENDLLEPGTGAPDVKKILERVRASQASGEFGPDRTNAGDRADYIAAARRAAKAAAQETDPSQTAALKGARKAAQTSLGKTSTETVSGGRSLGATFSQHRRPILMAVGAVLLALMAVPLVKTFNAPANLAPPDAVVAPAQPQASAEPRTPASMDEAPAAPAVSSETGQAPAPEATGENGVTNQHLTDPQPADGQAAAMAPAGSMQPAPDSFAAPKAEARAPIVVPAGIAPKSLSDAAASGDANALYQIGIRYTEGRGVQTDLAEAAKWYKLAADEGLPPAQYRYANLLEKGTGIPRDINKAADYYRKAAEAGNASAMHNLAVLYASGATGQPDYPLAVQWFSRAADLGVADSQFNLAILYARGNGVKQDLEESYKWFAVAAENGDKDAAQKREEVAKAMRKEQLDSARTKVSQWQVKTLDPKANAVNIPDEWAASGKPLTTASIDMEKAIRNVQAILNKNGFDVGTADGKLGQKTVAAIKAFQTSVGQEPNGKINDALVKALLARNT</sequence>
<dbReference type="Gene3D" id="1.20.1270.70">
    <property type="entry name" value="Designed single chain three-helix bundle"/>
    <property type="match status" value="1"/>
</dbReference>
<proteinExistence type="predicted"/>
<feature type="coiled-coil region" evidence="1">
    <location>
        <begin position="407"/>
        <end position="450"/>
    </location>
</feature>
<dbReference type="Pfam" id="PF01471">
    <property type="entry name" value="PG_binding_1"/>
    <property type="match status" value="1"/>
</dbReference>
<dbReference type="Gene3D" id="1.10.101.10">
    <property type="entry name" value="PGBD-like superfamily/PGBD"/>
    <property type="match status" value="1"/>
</dbReference>
<dbReference type="InterPro" id="IPR036365">
    <property type="entry name" value="PGBD-like_sf"/>
</dbReference>